<name>A0ABX5WY95_9GAMM</name>
<dbReference type="Proteomes" id="UP000315947">
    <property type="component" value="Chromosome"/>
</dbReference>
<proteinExistence type="predicted"/>
<keyword evidence="2" id="KW-1185">Reference proteome</keyword>
<evidence type="ECO:0000313" key="1">
    <source>
        <dbReference type="EMBL" id="QDO84060.1"/>
    </source>
</evidence>
<reference evidence="1 2" key="1">
    <citation type="submission" date="2019-07" db="EMBL/GenBank/DDBJ databases">
        <title>Shewanella sp. YLB-06 whole genomic sequence.</title>
        <authorList>
            <person name="Yu L."/>
        </authorList>
    </citation>
    <scope>NUCLEOTIDE SEQUENCE [LARGE SCALE GENOMIC DNA]</scope>
    <source>
        <strain evidence="1 2">YLB-06</strain>
    </source>
</reference>
<organism evidence="1 2">
    <name type="scientific">Shewanella psychropiezotolerans</name>
    <dbReference type="NCBI Taxonomy" id="2593655"/>
    <lineage>
        <taxon>Bacteria</taxon>
        <taxon>Pseudomonadati</taxon>
        <taxon>Pseudomonadota</taxon>
        <taxon>Gammaproteobacteria</taxon>
        <taxon>Alteromonadales</taxon>
        <taxon>Shewanellaceae</taxon>
        <taxon>Shewanella</taxon>
    </lineage>
</organism>
<sequence>MSQTRPGYGRATAVTIEAFRNRPCSLPKTHPDYLPPTPEEVKSLRNLLGFPQARLGDFLGKSYNLKGCKAARRWETTIESKEHNPIGYCAWQLMLLATGVISIDERIESSLGYKDILNSRD</sequence>
<gene>
    <name evidence="1" type="ORF">FM037_13470</name>
</gene>
<accession>A0ABX5WY95</accession>
<evidence type="ECO:0008006" key="3">
    <source>
        <dbReference type="Google" id="ProtNLM"/>
    </source>
</evidence>
<evidence type="ECO:0000313" key="2">
    <source>
        <dbReference type="Proteomes" id="UP000315947"/>
    </source>
</evidence>
<protein>
    <recommendedName>
        <fullName evidence="3">XRE family transcriptional regulator</fullName>
    </recommendedName>
</protein>
<dbReference type="EMBL" id="CP041614">
    <property type="protein sequence ID" value="QDO84060.1"/>
    <property type="molecule type" value="Genomic_DNA"/>
</dbReference>